<dbReference type="AlphaFoldDB" id="A0A1I1P829"/>
<sequence>MHAIARILADAGRPALRSPFDIICGTSAGALNATALACRADDFTSAVRGLLTVWEGVSAHQVYRADSLAVLRSGARWLSLLSFGWLLRKWHAAPPQSLLDNTPLAGLLHHALDLPRLDAALADGVLHALAITASSYSSGRHITFYQAAREIAPWTRHQRLALPTQISVEHLLASSAIPFMFPAVPLYLGGRREYCGDGAMRQLAPIAPAIHLGATRVLVVGAARVPEAAGMGGEPLPHAGYPSLAQVGGHALSSIFLDSLASDVERLQRVNQTLERVPVEARAALPLRRVELLVISPSERLDDIACRHVHTLPAPVRTLLGGIGALEARGAALASYLLFEGSYTRELIRLGEHDTLARRDDVLAFFPE</sequence>
<reference evidence="5" key="1">
    <citation type="submission" date="2016-10" db="EMBL/GenBank/DDBJ databases">
        <authorList>
            <person name="Varghese N."/>
            <person name="Submissions S."/>
        </authorList>
    </citation>
    <scope>NUCLEOTIDE SEQUENCE [LARGE SCALE GENOMIC DNA]</scope>
    <source>
        <strain evidence="5">CGMCC 1.12041</strain>
    </source>
</reference>
<evidence type="ECO:0000256" key="2">
    <source>
        <dbReference type="PROSITE-ProRule" id="PRU01161"/>
    </source>
</evidence>
<dbReference type="EMBL" id="FOLD01000015">
    <property type="protein sequence ID" value="SFD05752.1"/>
    <property type="molecule type" value="Genomic_DNA"/>
</dbReference>
<evidence type="ECO:0000259" key="3">
    <source>
        <dbReference type="PROSITE" id="PS51635"/>
    </source>
</evidence>
<dbReference type="PROSITE" id="PS51635">
    <property type="entry name" value="PNPLA"/>
    <property type="match status" value="1"/>
</dbReference>
<feature type="domain" description="PNPLA" evidence="3">
    <location>
        <begin position="1"/>
        <end position="210"/>
    </location>
</feature>
<dbReference type="InterPro" id="IPR016035">
    <property type="entry name" value="Acyl_Trfase/lysoPLipase"/>
</dbReference>
<accession>A0A1I1P829</accession>
<keyword evidence="1 2" id="KW-0443">Lipid metabolism</keyword>
<feature type="short sequence motif" description="DGA/G" evidence="2">
    <location>
        <begin position="197"/>
        <end position="199"/>
    </location>
</feature>
<evidence type="ECO:0000313" key="4">
    <source>
        <dbReference type="EMBL" id="SFD05752.1"/>
    </source>
</evidence>
<dbReference type="STRING" id="1164594.SAMN05216204_11536"/>
<feature type="short sequence motif" description="GXSXG" evidence="2">
    <location>
        <begin position="25"/>
        <end position="29"/>
    </location>
</feature>
<feature type="active site" description="Proton acceptor" evidence="2">
    <location>
        <position position="197"/>
    </location>
</feature>
<keyword evidence="2" id="KW-0442">Lipid degradation</keyword>
<evidence type="ECO:0000313" key="5">
    <source>
        <dbReference type="Proteomes" id="UP000198639"/>
    </source>
</evidence>
<dbReference type="GO" id="GO:0016787">
    <property type="term" value="F:hydrolase activity"/>
    <property type="evidence" value="ECO:0007669"/>
    <property type="project" value="UniProtKB-UniRule"/>
</dbReference>
<dbReference type="Gene3D" id="3.40.1090.10">
    <property type="entry name" value="Cytosolic phospholipase A2 catalytic domain"/>
    <property type="match status" value="1"/>
</dbReference>
<comment type="caution">
    <text evidence="2">Lacks conserved residue(s) required for the propagation of feature annotation.</text>
</comment>
<proteinExistence type="predicted"/>
<dbReference type="InterPro" id="IPR002641">
    <property type="entry name" value="PNPLA_dom"/>
</dbReference>
<feature type="active site" description="Nucleophile" evidence="2">
    <location>
        <position position="27"/>
    </location>
</feature>
<name>A0A1I1P829_9BURK</name>
<dbReference type="Pfam" id="PF01734">
    <property type="entry name" value="Patatin"/>
    <property type="match status" value="1"/>
</dbReference>
<dbReference type="SUPFAM" id="SSF52151">
    <property type="entry name" value="FabD/lysophospholipase-like"/>
    <property type="match status" value="1"/>
</dbReference>
<dbReference type="Proteomes" id="UP000198639">
    <property type="component" value="Unassembled WGS sequence"/>
</dbReference>
<gene>
    <name evidence="4" type="ORF">SAMN05216204_11536</name>
</gene>
<dbReference type="GO" id="GO:0016042">
    <property type="term" value="P:lipid catabolic process"/>
    <property type="evidence" value="ECO:0007669"/>
    <property type="project" value="UniProtKB-UniRule"/>
</dbReference>
<organism evidence="4 5">
    <name type="scientific">Massilia yuzhufengensis</name>
    <dbReference type="NCBI Taxonomy" id="1164594"/>
    <lineage>
        <taxon>Bacteria</taxon>
        <taxon>Pseudomonadati</taxon>
        <taxon>Pseudomonadota</taxon>
        <taxon>Betaproteobacteria</taxon>
        <taxon>Burkholderiales</taxon>
        <taxon>Oxalobacteraceae</taxon>
        <taxon>Telluria group</taxon>
        <taxon>Massilia</taxon>
    </lineage>
</organism>
<keyword evidence="2" id="KW-0378">Hydrolase</keyword>
<evidence type="ECO:0000256" key="1">
    <source>
        <dbReference type="ARBA" id="ARBA00023098"/>
    </source>
</evidence>
<keyword evidence="5" id="KW-1185">Reference proteome</keyword>
<protein>
    <submittedName>
        <fullName evidence="4">NTE family protein</fullName>
    </submittedName>
</protein>